<dbReference type="SUPFAM" id="SSF50249">
    <property type="entry name" value="Nucleic acid-binding proteins"/>
    <property type="match status" value="1"/>
</dbReference>
<dbReference type="InterPro" id="IPR011129">
    <property type="entry name" value="CSD"/>
</dbReference>
<evidence type="ECO:0000256" key="2">
    <source>
        <dbReference type="ARBA" id="ARBA00022490"/>
    </source>
</evidence>
<organism evidence="4 5">
    <name type="scientific">Bdellovibrio svalbardensis</name>
    <dbReference type="NCBI Taxonomy" id="2972972"/>
    <lineage>
        <taxon>Bacteria</taxon>
        <taxon>Pseudomonadati</taxon>
        <taxon>Bdellovibrionota</taxon>
        <taxon>Bdellovibrionia</taxon>
        <taxon>Bdellovibrionales</taxon>
        <taxon>Pseudobdellovibrionaceae</taxon>
        <taxon>Bdellovibrio</taxon>
    </lineage>
</organism>
<comment type="subcellular location">
    <subcellularLocation>
        <location evidence="1">Cytoplasm</location>
    </subcellularLocation>
</comment>
<dbReference type="CDD" id="cd04458">
    <property type="entry name" value="CSP_CDS"/>
    <property type="match status" value="1"/>
</dbReference>
<dbReference type="Gene3D" id="2.40.50.140">
    <property type="entry name" value="Nucleic acid-binding proteins"/>
    <property type="match status" value="1"/>
</dbReference>
<evidence type="ECO:0000313" key="4">
    <source>
        <dbReference type="EMBL" id="MDG0815942.1"/>
    </source>
</evidence>
<gene>
    <name evidence="4" type="ORF">NWE73_06190</name>
</gene>
<keyword evidence="2" id="KW-0963">Cytoplasm</keyword>
<protein>
    <submittedName>
        <fullName evidence="4">Cold shock domain-containing protein</fullName>
    </submittedName>
</protein>
<dbReference type="InterPro" id="IPR012340">
    <property type="entry name" value="NA-bd_OB-fold"/>
</dbReference>
<evidence type="ECO:0000313" key="5">
    <source>
        <dbReference type="Proteomes" id="UP001152321"/>
    </source>
</evidence>
<accession>A0ABT6DHJ0</accession>
<proteinExistence type="predicted"/>
<dbReference type="Pfam" id="PF00313">
    <property type="entry name" value="CSD"/>
    <property type="match status" value="1"/>
</dbReference>
<dbReference type="EMBL" id="JANRMI010000002">
    <property type="protein sequence ID" value="MDG0815942.1"/>
    <property type="molecule type" value="Genomic_DNA"/>
</dbReference>
<dbReference type="InterPro" id="IPR002059">
    <property type="entry name" value="CSP_DNA-bd"/>
</dbReference>
<evidence type="ECO:0000256" key="1">
    <source>
        <dbReference type="ARBA" id="ARBA00004496"/>
    </source>
</evidence>
<feature type="domain" description="CSD" evidence="3">
    <location>
        <begin position="1"/>
        <end position="62"/>
    </location>
</feature>
<dbReference type="InterPro" id="IPR012156">
    <property type="entry name" value="Cold_shock_CspA"/>
</dbReference>
<name>A0ABT6DHJ0_9BACT</name>
<dbReference type="Proteomes" id="UP001152321">
    <property type="component" value="Unassembled WGS sequence"/>
</dbReference>
<dbReference type="PIRSF" id="PIRSF002599">
    <property type="entry name" value="Cold_shock_A"/>
    <property type="match status" value="1"/>
</dbReference>
<comment type="caution">
    <text evidence="4">The sequence shown here is derived from an EMBL/GenBank/DDBJ whole genome shotgun (WGS) entry which is preliminary data.</text>
</comment>
<sequence>MKSGRIKWFDEKKGYGFIETDKKDLVFLHYSAVSTDRLKDLKEGTAVNFTQEKDGEILRVKELSFEDPT</sequence>
<evidence type="ECO:0000259" key="3">
    <source>
        <dbReference type="PROSITE" id="PS51857"/>
    </source>
</evidence>
<dbReference type="SMART" id="SM00357">
    <property type="entry name" value="CSP"/>
    <property type="match status" value="1"/>
</dbReference>
<dbReference type="PROSITE" id="PS51857">
    <property type="entry name" value="CSD_2"/>
    <property type="match status" value="1"/>
</dbReference>
<dbReference type="PRINTS" id="PR00050">
    <property type="entry name" value="COLDSHOCK"/>
</dbReference>
<reference evidence="4" key="1">
    <citation type="submission" date="2022-08" db="EMBL/GenBank/DDBJ databases">
        <title>Novel Bdellovibrio Species Isolated from Svalbard: Designation Bdellovibrio svalbardensis.</title>
        <authorList>
            <person name="Mitchell R.J."/>
            <person name="Choi S.Y."/>
        </authorList>
    </citation>
    <scope>NUCLEOTIDE SEQUENCE</scope>
    <source>
        <strain evidence="4">PAP01</strain>
    </source>
</reference>
<dbReference type="RefSeq" id="WP_277577420.1">
    <property type="nucleotide sequence ID" value="NZ_JANRMI010000002.1"/>
</dbReference>
<keyword evidence="5" id="KW-1185">Reference proteome</keyword>